<dbReference type="Proteomes" id="UP000319619">
    <property type="component" value="Unassembled WGS sequence"/>
</dbReference>
<evidence type="ECO:0000313" key="10">
    <source>
        <dbReference type="Proteomes" id="UP000319619"/>
    </source>
</evidence>
<comment type="pathway">
    <text evidence="8">Purine metabolism; IMP biosynthesis via de novo pathway; 5-amino-1-(5-phospho-D-ribosyl)imidazole from N(2)-formyl-N(1)-(5-phospho-D-ribosyl)glycinamide: step 1/2.</text>
</comment>
<dbReference type="PANTHER" id="PTHR47552">
    <property type="entry name" value="PHOSPHORIBOSYLFORMYLGLYCINAMIDINE SYNTHASE SUBUNIT PURQ"/>
    <property type="match status" value="1"/>
</dbReference>
<evidence type="ECO:0000256" key="5">
    <source>
        <dbReference type="ARBA" id="ARBA00022801"/>
    </source>
</evidence>
<dbReference type="GO" id="GO:0006189">
    <property type="term" value="P:'de novo' IMP biosynthetic process"/>
    <property type="evidence" value="ECO:0007669"/>
    <property type="project" value="UniProtKB-UniRule"/>
</dbReference>
<evidence type="ECO:0000256" key="3">
    <source>
        <dbReference type="ARBA" id="ARBA00022741"/>
    </source>
</evidence>
<name>A0A532UZE2_UNCL8</name>
<evidence type="ECO:0000256" key="6">
    <source>
        <dbReference type="ARBA" id="ARBA00022840"/>
    </source>
</evidence>
<dbReference type="PROSITE" id="PS51273">
    <property type="entry name" value="GATASE_TYPE_1"/>
    <property type="match status" value="1"/>
</dbReference>
<comment type="catalytic activity">
    <reaction evidence="8">
        <text>N(2)-formyl-N(1)-(5-phospho-beta-D-ribosyl)glycinamide + L-glutamine + ATP + H2O = 2-formamido-N(1)-(5-O-phospho-beta-D-ribosyl)acetamidine + L-glutamate + ADP + phosphate + H(+)</text>
        <dbReference type="Rhea" id="RHEA:17129"/>
        <dbReference type="ChEBI" id="CHEBI:15377"/>
        <dbReference type="ChEBI" id="CHEBI:15378"/>
        <dbReference type="ChEBI" id="CHEBI:29985"/>
        <dbReference type="ChEBI" id="CHEBI:30616"/>
        <dbReference type="ChEBI" id="CHEBI:43474"/>
        <dbReference type="ChEBI" id="CHEBI:58359"/>
        <dbReference type="ChEBI" id="CHEBI:147286"/>
        <dbReference type="ChEBI" id="CHEBI:147287"/>
        <dbReference type="ChEBI" id="CHEBI:456216"/>
        <dbReference type="EC" id="6.3.5.3"/>
    </reaction>
</comment>
<dbReference type="HAMAP" id="MF_00421">
    <property type="entry name" value="PurQ"/>
    <property type="match status" value="1"/>
</dbReference>
<dbReference type="PANTHER" id="PTHR47552:SF1">
    <property type="entry name" value="PHOSPHORIBOSYLFORMYLGLYCINAMIDINE SYNTHASE SUBUNIT PURQ"/>
    <property type="match status" value="1"/>
</dbReference>
<dbReference type="GO" id="GO:0005524">
    <property type="term" value="F:ATP binding"/>
    <property type="evidence" value="ECO:0007669"/>
    <property type="project" value="UniProtKB-KW"/>
</dbReference>
<keyword evidence="1 8" id="KW-0963">Cytoplasm</keyword>
<protein>
    <recommendedName>
        <fullName evidence="8">Phosphoribosylformylglycinamidine synthase subunit PurQ</fullName>
        <shortName evidence="8">FGAM synthase</shortName>
        <ecNumber evidence="8">6.3.5.3</ecNumber>
    </recommendedName>
    <alternativeName>
        <fullName evidence="8">Formylglycinamide ribonucleotide amidotransferase subunit I</fullName>
        <shortName evidence="8">FGAR amidotransferase I</shortName>
        <shortName evidence="8">FGAR-AT I</shortName>
    </alternativeName>
    <alternativeName>
        <fullName evidence="8">Glutaminase PurQ</fullName>
        <ecNumber evidence="8">3.5.1.2</ecNumber>
    </alternativeName>
    <alternativeName>
        <fullName evidence="8">Phosphoribosylformylglycinamidine synthase subunit I</fullName>
    </alternativeName>
</protein>
<sequence length="229" mass="25374">MRFGIVVFPGSNCDYDCYYGLKNDLAYQVQFLWHRQRDLDDIDCVILPGGFAYGDYLRAGAIARFSPIMDAVVKHAQSGKPVIGICNGFQVLTEIGLLPGALLRNDSLRFIHRPVSLRVEQVQADFTSAYHKDQVIELPIAHGQGKYYAPPDVIDSLEENNRILFRYSNPKGELSPAWNPNGSVNQIAGICNDKGNVMGMMPHPERRLNAKLGYADGQALFQAVATASL</sequence>
<evidence type="ECO:0000256" key="4">
    <source>
        <dbReference type="ARBA" id="ARBA00022755"/>
    </source>
</evidence>
<dbReference type="SMART" id="SM01211">
    <property type="entry name" value="GATase_5"/>
    <property type="match status" value="1"/>
</dbReference>
<dbReference type="SUPFAM" id="SSF52317">
    <property type="entry name" value="Class I glutamine amidotransferase-like"/>
    <property type="match status" value="1"/>
</dbReference>
<keyword evidence="4 8" id="KW-0658">Purine biosynthesis</keyword>
<proteinExistence type="inferred from homology"/>
<evidence type="ECO:0000256" key="7">
    <source>
        <dbReference type="ARBA" id="ARBA00022962"/>
    </source>
</evidence>
<reference evidence="9 10" key="1">
    <citation type="submission" date="2017-06" db="EMBL/GenBank/DDBJ databases">
        <title>Novel microbial phyla capable of carbon fixation and sulfur reduction in deep-sea sediments.</title>
        <authorList>
            <person name="Huang J."/>
            <person name="Baker B."/>
            <person name="Wang Y."/>
        </authorList>
    </citation>
    <scope>NUCLEOTIDE SEQUENCE [LARGE SCALE GENOMIC DNA]</scope>
    <source>
        <strain evidence="9">B3_LCP</strain>
    </source>
</reference>
<dbReference type="InterPro" id="IPR029062">
    <property type="entry name" value="Class_I_gatase-like"/>
</dbReference>
<comment type="subunit">
    <text evidence="8">Part of the FGAM synthase complex composed of 1 PurL, 1 PurQ and 2 PurS subunits.</text>
</comment>
<feature type="active site" evidence="8">
    <location>
        <position position="205"/>
    </location>
</feature>
<dbReference type="CDD" id="cd01740">
    <property type="entry name" value="GATase1_FGAR_AT"/>
    <property type="match status" value="1"/>
</dbReference>
<evidence type="ECO:0000256" key="1">
    <source>
        <dbReference type="ARBA" id="ARBA00022490"/>
    </source>
</evidence>
<keyword evidence="6 8" id="KW-0067">ATP-binding</keyword>
<dbReference type="NCBIfam" id="TIGR01737">
    <property type="entry name" value="FGAM_synth_I"/>
    <property type="match status" value="1"/>
</dbReference>
<dbReference type="EMBL" id="NJBN01000005">
    <property type="protein sequence ID" value="TKJ40249.1"/>
    <property type="molecule type" value="Genomic_DNA"/>
</dbReference>
<feature type="active site" description="Nucleophile" evidence="8">
    <location>
        <position position="86"/>
    </location>
</feature>
<dbReference type="EC" id="6.3.5.3" evidence="8"/>
<dbReference type="GO" id="GO:0004642">
    <property type="term" value="F:phosphoribosylformylglycinamidine synthase activity"/>
    <property type="evidence" value="ECO:0007669"/>
    <property type="project" value="UniProtKB-UniRule"/>
</dbReference>
<dbReference type="InterPro" id="IPR010075">
    <property type="entry name" value="PRibForGlyAmidine_synth_PurQ"/>
</dbReference>
<comment type="catalytic activity">
    <reaction evidence="8">
        <text>L-glutamine + H2O = L-glutamate + NH4(+)</text>
        <dbReference type="Rhea" id="RHEA:15889"/>
        <dbReference type="ChEBI" id="CHEBI:15377"/>
        <dbReference type="ChEBI" id="CHEBI:28938"/>
        <dbReference type="ChEBI" id="CHEBI:29985"/>
        <dbReference type="ChEBI" id="CHEBI:58359"/>
        <dbReference type="EC" id="3.5.1.2"/>
    </reaction>
</comment>
<accession>A0A532UZE2</accession>
<dbReference type="Gene3D" id="3.40.50.880">
    <property type="match status" value="1"/>
</dbReference>
<evidence type="ECO:0000256" key="8">
    <source>
        <dbReference type="HAMAP-Rule" id="MF_00421"/>
    </source>
</evidence>
<comment type="subcellular location">
    <subcellularLocation>
        <location evidence="8">Cytoplasm</location>
    </subcellularLocation>
</comment>
<comment type="caution">
    <text evidence="9">The sequence shown here is derived from an EMBL/GenBank/DDBJ whole genome shotgun (WGS) entry which is preliminary data.</text>
</comment>
<dbReference type="NCBIfam" id="NF002957">
    <property type="entry name" value="PRK03619.1"/>
    <property type="match status" value="1"/>
</dbReference>
<organism evidence="9 10">
    <name type="scientific">candidate division LCP-89 bacterium B3_LCP</name>
    <dbReference type="NCBI Taxonomy" id="2012998"/>
    <lineage>
        <taxon>Bacteria</taxon>
        <taxon>Pseudomonadati</taxon>
        <taxon>Bacteria division LCP-89</taxon>
    </lineage>
</organism>
<comment type="function">
    <text evidence="8">Part of the phosphoribosylformylglycinamidine synthase complex involved in the purines biosynthetic pathway. Catalyzes the ATP-dependent conversion of formylglycinamide ribonucleotide (FGAR) and glutamine to yield formylglycinamidine ribonucleotide (FGAM) and glutamate. The FGAM synthase complex is composed of three subunits. PurQ produces an ammonia molecule by converting glutamine to glutamate. PurL transfers the ammonia molecule to FGAR to form FGAM in an ATP-dependent manner. PurS interacts with PurQ and PurL and is thought to assist in the transfer of the ammonia molecule from PurQ to PurL.</text>
</comment>
<feature type="active site" evidence="8">
    <location>
        <position position="203"/>
    </location>
</feature>
<dbReference type="AlphaFoldDB" id="A0A532UZE2"/>
<evidence type="ECO:0000313" key="9">
    <source>
        <dbReference type="EMBL" id="TKJ40249.1"/>
    </source>
</evidence>
<dbReference type="GO" id="GO:0004359">
    <property type="term" value="F:glutaminase activity"/>
    <property type="evidence" value="ECO:0007669"/>
    <property type="project" value="UniProtKB-EC"/>
</dbReference>
<dbReference type="UniPathway" id="UPA00074">
    <property type="reaction ID" value="UER00128"/>
</dbReference>
<dbReference type="Pfam" id="PF13507">
    <property type="entry name" value="GATase_5"/>
    <property type="match status" value="1"/>
</dbReference>
<dbReference type="GO" id="GO:0005737">
    <property type="term" value="C:cytoplasm"/>
    <property type="evidence" value="ECO:0007669"/>
    <property type="project" value="UniProtKB-SubCell"/>
</dbReference>
<dbReference type="PIRSF" id="PIRSF001586">
    <property type="entry name" value="FGAM_synth_I"/>
    <property type="match status" value="1"/>
</dbReference>
<evidence type="ECO:0000256" key="2">
    <source>
        <dbReference type="ARBA" id="ARBA00022598"/>
    </source>
</evidence>
<gene>
    <name evidence="8" type="primary">purQ</name>
    <name evidence="9" type="ORF">CEE37_07950</name>
</gene>
<keyword evidence="5 8" id="KW-0378">Hydrolase</keyword>
<dbReference type="EC" id="3.5.1.2" evidence="8"/>
<keyword evidence="2 8" id="KW-0436">Ligase</keyword>
<keyword evidence="3 8" id="KW-0547">Nucleotide-binding</keyword>
<keyword evidence="7 8" id="KW-0315">Glutamine amidotransferase</keyword>